<protein>
    <recommendedName>
        <fullName evidence="1">Ricin B lectin domain-containing protein</fullName>
    </recommendedName>
</protein>
<sequence length="149" mass="16985">MVATGYYQIRNVAGGTFLTLRPAEDEQGRRIVECRPPYQPVQDQIWRVVIADGYANRCTIQNVASGRYLARDENDENDENLLVGVEAETDWQVGGPVDESIIRFQDYFYAELDNGNPAPGTTVHSRLMNQHEPGRSRQRWCFVHVAIEN</sequence>
<gene>
    <name evidence="2" type="ORF">RDB_LOCUS39243</name>
</gene>
<comment type="caution">
    <text evidence="2">The sequence shown here is derived from an EMBL/GenBank/DDBJ whole genome shotgun (WGS) entry which is preliminary data.</text>
</comment>
<proteinExistence type="predicted"/>
<dbReference type="EMBL" id="CAJMWZ010002102">
    <property type="protein sequence ID" value="CAE6448959.1"/>
    <property type="molecule type" value="Genomic_DNA"/>
</dbReference>
<dbReference type="Pfam" id="PF14200">
    <property type="entry name" value="RicinB_lectin_2"/>
    <property type="match status" value="1"/>
</dbReference>
<dbReference type="InterPro" id="IPR035992">
    <property type="entry name" value="Ricin_B-like_lectins"/>
</dbReference>
<evidence type="ECO:0000259" key="1">
    <source>
        <dbReference type="Pfam" id="PF14200"/>
    </source>
</evidence>
<reference evidence="2" key="1">
    <citation type="submission" date="2021-01" db="EMBL/GenBank/DDBJ databases">
        <authorList>
            <person name="Kaushik A."/>
        </authorList>
    </citation>
    <scope>NUCLEOTIDE SEQUENCE</scope>
    <source>
        <strain evidence="2">Type strain: AG8-Rh-89/</strain>
    </source>
</reference>
<evidence type="ECO:0000313" key="3">
    <source>
        <dbReference type="Proteomes" id="UP000663850"/>
    </source>
</evidence>
<evidence type="ECO:0000313" key="2">
    <source>
        <dbReference type="EMBL" id="CAE6448959.1"/>
    </source>
</evidence>
<dbReference type="InterPro" id="IPR000772">
    <property type="entry name" value="Ricin_B_lectin"/>
</dbReference>
<accession>A0A8H3B632</accession>
<dbReference type="AlphaFoldDB" id="A0A8H3B632"/>
<dbReference type="SUPFAM" id="SSF50370">
    <property type="entry name" value="Ricin B-like lectins"/>
    <property type="match status" value="1"/>
</dbReference>
<name>A0A8H3B632_9AGAM</name>
<dbReference type="Proteomes" id="UP000663850">
    <property type="component" value="Unassembled WGS sequence"/>
</dbReference>
<dbReference type="Gene3D" id="2.80.10.50">
    <property type="match status" value="1"/>
</dbReference>
<feature type="domain" description="Ricin B lectin" evidence="1">
    <location>
        <begin position="3"/>
        <end position="78"/>
    </location>
</feature>
<organism evidence="2 3">
    <name type="scientific">Rhizoctonia solani</name>
    <dbReference type="NCBI Taxonomy" id="456999"/>
    <lineage>
        <taxon>Eukaryota</taxon>
        <taxon>Fungi</taxon>
        <taxon>Dikarya</taxon>
        <taxon>Basidiomycota</taxon>
        <taxon>Agaricomycotina</taxon>
        <taxon>Agaricomycetes</taxon>
        <taxon>Cantharellales</taxon>
        <taxon>Ceratobasidiaceae</taxon>
        <taxon>Rhizoctonia</taxon>
    </lineage>
</organism>